<dbReference type="InterPro" id="IPR018313">
    <property type="entry name" value="SBP_3_CS"/>
</dbReference>
<keyword evidence="8" id="KW-1185">Reference proteome</keyword>
<proteinExistence type="inferred from homology"/>
<dbReference type="CDD" id="cd13530">
    <property type="entry name" value="PBP2_peptides_like"/>
    <property type="match status" value="1"/>
</dbReference>
<evidence type="ECO:0000256" key="2">
    <source>
        <dbReference type="ARBA" id="ARBA00010333"/>
    </source>
</evidence>
<dbReference type="Pfam" id="PF00497">
    <property type="entry name" value="SBP_bac_3"/>
    <property type="match status" value="1"/>
</dbReference>
<dbReference type="PANTHER" id="PTHR35936">
    <property type="entry name" value="MEMBRANE-BOUND LYTIC MUREIN TRANSGLYCOSYLASE F"/>
    <property type="match status" value="1"/>
</dbReference>
<dbReference type="PANTHER" id="PTHR35936:SF17">
    <property type="entry name" value="ARGININE-BINDING EXTRACELLULAR PROTEIN ARTP"/>
    <property type="match status" value="1"/>
</dbReference>
<feature type="signal peptide" evidence="5">
    <location>
        <begin position="1"/>
        <end position="25"/>
    </location>
</feature>
<comment type="similarity">
    <text evidence="2 4">Belongs to the bacterial solute-binding protein 3 family.</text>
</comment>
<sequence length="266" mass="29699">MTVFKKQLIHMAAGLLLTLSGVAAAASHLERVLATKELRVCIWPDYFAVTYRDPRTGMLGGIDIDLARELAHELDAQLTFVDSSFATLISDLQADRCDVAMFGIATTLRRARDLTFTQPHLSSGIYAIATRTQTRIRRWEDIDRKGVIVAVQAGTYMQPVMQQTLKNATLSVVDGPLAREHEVQAGRADVFMTDYPYSQRMLATYDWAQRIEPAQPFAPTPYAWAIARGDFDWLNYLNLFIATIKHDGRLAAAAERNGLSAIVIHD</sequence>
<dbReference type="Gene3D" id="3.40.190.10">
    <property type="entry name" value="Periplasmic binding protein-like II"/>
    <property type="match status" value="2"/>
</dbReference>
<comment type="caution">
    <text evidence="7">The sequence shown here is derived from an EMBL/GenBank/DDBJ whole genome shotgun (WGS) entry which is preliminary data.</text>
</comment>
<protein>
    <submittedName>
        <fullName evidence="7">Amino acid ABC transporter substrate-binding protein (PAAT family)</fullName>
    </submittedName>
</protein>
<keyword evidence="3 5" id="KW-0732">Signal</keyword>
<reference evidence="7 8" key="1">
    <citation type="submission" date="2018-05" db="EMBL/GenBank/DDBJ databases">
        <title>Genomic Encyclopedia of Type Strains, Phase IV (KMG-IV): sequencing the most valuable type-strain genomes for metagenomic binning, comparative biology and taxonomic classification.</title>
        <authorList>
            <person name="Goeker M."/>
        </authorList>
    </citation>
    <scope>NUCLEOTIDE SEQUENCE [LARGE SCALE GENOMIC DNA]</scope>
    <source>
        <strain evidence="7 8">DSM 23606</strain>
    </source>
</reference>
<evidence type="ECO:0000256" key="1">
    <source>
        <dbReference type="ARBA" id="ARBA00004196"/>
    </source>
</evidence>
<dbReference type="PROSITE" id="PS01039">
    <property type="entry name" value="SBP_BACTERIAL_3"/>
    <property type="match status" value="1"/>
</dbReference>
<evidence type="ECO:0000313" key="8">
    <source>
        <dbReference type="Proteomes" id="UP000246569"/>
    </source>
</evidence>
<name>A0A317MU76_9GAMM</name>
<gene>
    <name evidence="7" type="ORF">C7443_106163</name>
</gene>
<dbReference type="SUPFAM" id="SSF53850">
    <property type="entry name" value="Periplasmic binding protein-like II"/>
    <property type="match status" value="1"/>
</dbReference>
<accession>A0A317MU76</accession>
<dbReference type="SMART" id="SM00062">
    <property type="entry name" value="PBPb"/>
    <property type="match status" value="1"/>
</dbReference>
<feature type="chain" id="PRO_5016258966" evidence="5">
    <location>
        <begin position="26"/>
        <end position="266"/>
    </location>
</feature>
<feature type="domain" description="Solute-binding protein family 3/N-terminal" evidence="6">
    <location>
        <begin position="37"/>
        <end position="261"/>
    </location>
</feature>
<dbReference type="GO" id="GO:0030313">
    <property type="term" value="C:cell envelope"/>
    <property type="evidence" value="ECO:0007669"/>
    <property type="project" value="UniProtKB-SubCell"/>
</dbReference>
<evidence type="ECO:0000256" key="3">
    <source>
        <dbReference type="ARBA" id="ARBA00022729"/>
    </source>
</evidence>
<evidence type="ECO:0000256" key="4">
    <source>
        <dbReference type="RuleBase" id="RU003744"/>
    </source>
</evidence>
<organism evidence="7 8">
    <name type="scientific">Plasticicumulans acidivorans</name>
    <dbReference type="NCBI Taxonomy" id="886464"/>
    <lineage>
        <taxon>Bacteria</taxon>
        <taxon>Pseudomonadati</taxon>
        <taxon>Pseudomonadota</taxon>
        <taxon>Gammaproteobacteria</taxon>
        <taxon>Candidatus Competibacteraceae</taxon>
        <taxon>Plasticicumulans</taxon>
    </lineage>
</organism>
<dbReference type="EMBL" id="QGTJ01000006">
    <property type="protein sequence ID" value="PWV61149.1"/>
    <property type="molecule type" value="Genomic_DNA"/>
</dbReference>
<dbReference type="InterPro" id="IPR001638">
    <property type="entry name" value="Solute-binding_3/MltF_N"/>
</dbReference>
<dbReference type="AlphaFoldDB" id="A0A317MU76"/>
<evidence type="ECO:0000313" key="7">
    <source>
        <dbReference type="EMBL" id="PWV61149.1"/>
    </source>
</evidence>
<evidence type="ECO:0000256" key="5">
    <source>
        <dbReference type="SAM" id="SignalP"/>
    </source>
</evidence>
<dbReference type="Proteomes" id="UP000246569">
    <property type="component" value="Unassembled WGS sequence"/>
</dbReference>
<evidence type="ECO:0000259" key="6">
    <source>
        <dbReference type="SMART" id="SM00062"/>
    </source>
</evidence>
<comment type="subcellular location">
    <subcellularLocation>
        <location evidence="1">Cell envelope</location>
    </subcellularLocation>
</comment>